<dbReference type="Gene3D" id="3.90.230.10">
    <property type="entry name" value="Creatinase/methionine aminopeptidase superfamily"/>
    <property type="match status" value="1"/>
</dbReference>
<organism evidence="2 3">
    <name type="scientific">Flavobacterium circumlabens</name>
    <dbReference type="NCBI Taxonomy" id="2133765"/>
    <lineage>
        <taxon>Bacteria</taxon>
        <taxon>Pseudomonadati</taxon>
        <taxon>Bacteroidota</taxon>
        <taxon>Flavobacteriia</taxon>
        <taxon>Flavobacteriales</taxon>
        <taxon>Flavobacteriaceae</taxon>
        <taxon>Flavobacterium</taxon>
    </lineage>
</organism>
<keyword evidence="2" id="KW-0031">Aminopeptidase</keyword>
<sequence>MSITTESELVGMQKASDAVAFTLKKMREFAKPGMSTKELDDYGGQILNEMGAKSAPYLTYGFPGWTCISVNNEFCHGIPSDTRILAEGDLINIDVSAELGGFWSDNGGSFVIGADVNQHEKLIEASKQILHKAIHNIKGGVRISDIGFIMETEAKKEVTK</sequence>
<keyword evidence="3" id="KW-1185">Reference proteome</keyword>
<name>A0ABY2B3Y2_9FLAO</name>
<dbReference type="InterPro" id="IPR036005">
    <property type="entry name" value="Creatinase/aminopeptidase-like"/>
</dbReference>
<dbReference type="PANTHER" id="PTHR43330">
    <property type="entry name" value="METHIONINE AMINOPEPTIDASE"/>
    <property type="match status" value="1"/>
</dbReference>
<dbReference type="PANTHER" id="PTHR43330:SF13">
    <property type="entry name" value="METHIONINE AMINOPEPTIDASE 2"/>
    <property type="match status" value="1"/>
</dbReference>
<reference evidence="2 3" key="1">
    <citation type="journal article" date="2015" name="Stand. Genomic Sci.">
        <title>Genomic Encyclopedia of Bacterial and Archaeal Type Strains, Phase III: the genomes of soil and plant-associated and newly described type strains.</title>
        <authorList>
            <person name="Whitman W.B."/>
            <person name="Woyke T."/>
            <person name="Klenk H.P."/>
            <person name="Zhou Y."/>
            <person name="Lilburn T.G."/>
            <person name="Beck B.J."/>
            <person name="De Vos P."/>
            <person name="Vandamme P."/>
            <person name="Eisen J.A."/>
            <person name="Garrity G."/>
            <person name="Hugenholtz P."/>
            <person name="Kyrpides N.C."/>
        </authorList>
    </citation>
    <scope>NUCLEOTIDE SEQUENCE [LARGE SCALE GENOMIC DNA]</scope>
    <source>
        <strain evidence="2 3">P5626</strain>
    </source>
</reference>
<dbReference type="SUPFAM" id="SSF55920">
    <property type="entry name" value="Creatinase/aminopeptidase"/>
    <property type="match status" value="1"/>
</dbReference>
<dbReference type="InterPro" id="IPR000994">
    <property type="entry name" value="Pept_M24"/>
</dbReference>
<dbReference type="PRINTS" id="PR00599">
    <property type="entry name" value="MAPEPTIDASE"/>
</dbReference>
<protein>
    <submittedName>
        <fullName evidence="2">Methionine aminopeptidase type I</fullName>
    </submittedName>
</protein>
<accession>A0ABY2B3Y2</accession>
<comment type="caution">
    <text evidence="2">The sequence shown here is derived from an EMBL/GenBank/DDBJ whole genome shotgun (WGS) entry which is preliminary data.</text>
</comment>
<gene>
    <name evidence="2" type="ORF">EV142_101415</name>
</gene>
<feature type="domain" description="Peptidase M24" evidence="1">
    <location>
        <begin position="12"/>
        <end position="156"/>
    </location>
</feature>
<evidence type="ECO:0000313" key="3">
    <source>
        <dbReference type="Proteomes" id="UP000295270"/>
    </source>
</evidence>
<dbReference type="EMBL" id="SLWA01000001">
    <property type="protein sequence ID" value="TCN60838.1"/>
    <property type="molecule type" value="Genomic_DNA"/>
</dbReference>
<dbReference type="Pfam" id="PF00557">
    <property type="entry name" value="Peptidase_M24"/>
    <property type="match status" value="1"/>
</dbReference>
<evidence type="ECO:0000259" key="1">
    <source>
        <dbReference type="Pfam" id="PF00557"/>
    </source>
</evidence>
<keyword evidence="2" id="KW-0645">Protease</keyword>
<evidence type="ECO:0000313" key="2">
    <source>
        <dbReference type="EMBL" id="TCN60838.1"/>
    </source>
</evidence>
<dbReference type="GO" id="GO:0004177">
    <property type="term" value="F:aminopeptidase activity"/>
    <property type="evidence" value="ECO:0007669"/>
    <property type="project" value="UniProtKB-KW"/>
</dbReference>
<proteinExistence type="predicted"/>
<keyword evidence="2" id="KW-0378">Hydrolase</keyword>
<dbReference type="Proteomes" id="UP000295270">
    <property type="component" value="Unassembled WGS sequence"/>
</dbReference>
<dbReference type="InterPro" id="IPR001714">
    <property type="entry name" value="Pept_M24_MAP"/>
</dbReference>